<keyword evidence="1" id="KW-0677">Repeat</keyword>
<gene>
    <name evidence="3" type="ORF">Dsin_022800</name>
</gene>
<evidence type="ECO:0000256" key="1">
    <source>
        <dbReference type="ARBA" id="ARBA00022737"/>
    </source>
</evidence>
<dbReference type="Proteomes" id="UP001281410">
    <property type="component" value="Unassembled WGS sequence"/>
</dbReference>
<evidence type="ECO:0008006" key="5">
    <source>
        <dbReference type="Google" id="ProtNLM"/>
    </source>
</evidence>
<dbReference type="EMBL" id="JANJYJ010000007">
    <property type="protein sequence ID" value="KAK3199385.1"/>
    <property type="molecule type" value="Genomic_DNA"/>
</dbReference>
<dbReference type="GO" id="GO:0003723">
    <property type="term" value="F:RNA binding"/>
    <property type="evidence" value="ECO:0007669"/>
    <property type="project" value="UniProtKB-KW"/>
</dbReference>
<dbReference type="PANTHER" id="PTHR46031:SF31">
    <property type="entry name" value="DOUBLE-STRANDED RNA-BINDING PROTEIN 1-LIKE"/>
    <property type="match status" value="1"/>
</dbReference>
<comment type="caution">
    <text evidence="3">The sequence shown here is derived from an EMBL/GenBank/DDBJ whole genome shotgun (WGS) entry which is preliminary data.</text>
</comment>
<dbReference type="Gene3D" id="3.30.160.20">
    <property type="match status" value="1"/>
</dbReference>
<organism evidence="3 4">
    <name type="scientific">Dipteronia sinensis</name>
    <dbReference type="NCBI Taxonomy" id="43782"/>
    <lineage>
        <taxon>Eukaryota</taxon>
        <taxon>Viridiplantae</taxon>
        <taxon>Streptophyta</taxon>
        <taxon>Embryophyta</taxon>
        <taxon>Tracheophyta</taxon>
        <taxon>Spermatophyta</taxon>
        <taxon>Magnoliopsida</taxon>
        <taxon>eudicotyledons</taxon>
        <taxon>Gunneridae</taxon>
        <taxon>Pentapetalae</taxon>
        <taxon>rosids</taxon>
        <taxon>malvids</taxon>
        <taxon>Sapindales</taxon>
        <taxon>Sapindaceae</taxon>
        <taxon>Hippocastanoideae</taxon>
        <taxon>Acereae</taxon>
        <taxon>Dipteronia</taxon>
    </lineage>
</organism>
<proteinExistence type="predicted"/>
<keyword evidence="2" id="KW-0694">RNA-binding</keyword>
<evidence type="ECO:0000313" key="4">
    <source>
        <dbReference type="Proteomes" id="UP001281410"/>
    </source>
</evidence>
<evidence type="ECO:0000256" key="2">
    <source>
        <dbReference type="ARBA" id="ARBA00022884"/>
    </source>
</evidence>
<accession>A0AAE0A2M4</accession>
<dbReference type="SUPFAM" id="SSF54768">
    <property type="entry name" value="dsRNA-binding domain-like"/>
    <property type="match status" value="1"/>
</dbReference>
<dbReference type="AlphaFoldDB" id="A0AAE0A2M4"/>
<name>A0AAE0A2M4_9ROSI</name>
<evidence type="ECO:0000313" key="3">
    <source>
        <dbReference type="EMBL" id="KAK3199385.1"/>
    </source>
</evidence>
<keyword evidence="4" id="KW-1185">Reference proteome</keyword>
<protein>
    <recommendedName>
        <fullName evidence="5">DRBM domain-containing protein</fullName>
    </recommendedName>
</protein>
<reference evidence="3" key="1">
    <citation type="journal article" date="2023" name="Plant J.">
        <title>Genome sequences and population genomics provide insights into the demographic history, inbreeding, and mutation load of two 'living fossil' tree species of Dipteronia.</title>
        <authorList>
            <person name="Feng Y."/>
            <person name="Comes H.P."/>
            <person name="Chen J."/>
            <person name="Zhu S."/>
            <person name="Lu R."/>
            <person name="Zhang X."/>
            <person name="Li P."/>
            <person name="Qiu J."/>
            <person name="Olsen K.M."/>
            <person name="Qiu Y."/>
        </authorList>
    </citation>
    <scope>NUCLEOTIDE SEQUENCE</scope>
    <source>
        <strain evidence="3">NBL</strain>
    </source>
</reference>
<sequence>MLELWRSLWNLPGAWHSCGLSWAPGPYVHYRLKKIDSPAYTGTVEGPAHTPCFKVRVTVYGHAFESPDFFKSRRAAEHAAVNVALISFPFDGFQEASSLTEFCRMPASVQGGSLSSPPMTQADCSFPSISDSSVGRLTGTRSYLLYNRIRVYPCVPDISFLKDILGIPGYLASPLRARVSSFIQDRRWVLDDCFRAHFPDLSFRIDRILISHAEDSLVWAHSRDGMVSCKAAYSQMFRNSPQRCISANSWGSFFSQAMVVSFSDQVPVLWKVVIHEVVWIFRANRLGIGCMHNCMDDLLILRRFGLHGRPTKTPVIKSMIWLPTALGWIKHNTDGAALSVTSHIVIE</sequence>
<dbReference type="PANTHER" id="PTHR46031">
    <property type="match status" value="1"/>
</dbReference>